<sequence length="1247" mass="138218">MTARTIEWVDLGDGHSRLYRSYFQDTGLECVAIETSRHPDFRTMQSLKSSGFTRIGSWFLRPGREIRMSEITAAFPGAKRQAQPLTETRLAFEDETPRVLEGHLSADAVVAGAGDSLPMLNSFQAKYVPASAGGEPIAAIPLSLAEGTIEALQRVRDRHGDIDAWVRGELEYPSLEAMHKVLSPEQIDAVALSIDGCYEESGAICADQTGLGKGRVGAALARWAALNDRRFVFLTEKANLFTDFIRDVMDTDSLDIIGTPYILNDGARVLDQTTGEVLFRSLSQKKNKEVIRTQELPEGTKMVMATYSQFNKAGSPKSQFFTEICEGAHLHADESHNAAGEGSNTSIVFDQAVARATSFSYSSATHAKRAANLKAYMPLLPQSVTRMENMTDVLGAGGMPLLEALSQMLARTGRLIRREHDLSDMTIPVVVDEKRTEDHEALSDQLAPILSELSRLSMDISTHLEKKTEEPEAKDRKEVYYAVHWGVRFSGVIEQFISACGVEHCIEQAVDCLRNDKKPVIVVQNTMEAVLREVMTDADGALAGYLTDNAGSQRSAEFKDVLKLLVDRSMTARMRRGKDDPVTIDIEDPELEERARQLHEWIEFFPRMPISPMDAIIEGVEAEGRRLHAAGEIETPWSMGEISARGIKVASGEVIPTQEADRNVTINQFQHGHLDGIVLTQAASTGLSLHAKEGIEDQRVRRMLEFQIPKDPVDRVQFWGRIKRRGGVNEPEFACLSTGMSLQLRSLAAQNKKVEALSANVSGSGEAAVKLDVPDPINALGDRIARRVLQENPQVAAKMSISLKIEEEESAESLYYVNKILSRLALVSSSERDAIYSTFLDAYQDAQRSLASKGIHPTRPRELPGRWREVDRALFDAGTPEDGPVFGAPVYLTTIEREEYVYPISRDDLLNILEDRKARDAKMEETRDAFLAHLKDNRKDFLKNSLPKEYRSVVDALNSRKTNMVKVEADRLTGIERALKTVRPGIQATVTDDNNEPRVGVLLGMKFPRDPADYHKASSYLIDYLLPGDEEPRRATLATLRNDPAFQIHKPAGTYQEPYTEFENLESGKVTIQRKILDGNAFMATILGVQSEVGTTTRITMEDGRTHSAVLIPVSRQRDTVRIPGRTTDPDVAFEILREGGEVYSNSAGRSEGMIIERDGPKLKVTIPGKKSLAKPYQTPEIEAITGKLNGDWRGMRGWIDPDDLTPLAEALGEKGMALNFAGLWRSLANEATLEKQREAAPDTCAV</sequence>
<gene>
    <name evidence="3" type="ORF">Salmuc_02120</name>
</gene>
<evidence type="ECO:0000313" key="4">
    <source>
        <dbReference type="Proteomes" id="UP000015347"/>
    </source>
</evidence>
<dbReference type="RefSeq" id="WP_020041252.1">
    <property type="nucleotide sequence ID" value="NZ_KE557274.1"/>
</dbReference>
<dbReference type="eggNOG" id="COG1203">
    <property type="taxonomic scope" value="Bacteria"/>
</dbReference>
<protein>
    <recommendedName>
        <fullName evidence="2">Strawberry notch helicase C domain-containing protein</fullName>
    </recommendedName>
</protein>
<dbReference type="GO" id="GO:0031490">
    <property type="term" value="F:chromatin DNA binding"/>
    <property type="evidence" value="ECO:0007669"/>
    <property type="project" value="TreeGrafter"/>
</dbReference>
<dbReference type="GO" id="GO:0042393">
    <property type="term" value="F:histone binding"/>
    <property type="evidence" value="ECO:0007669"/>
    <property type="project" value="TreeGrafter"/>
</dbReference>
<feature type="domain" description="Strawberry notch helicase C" evidence="2">
    <location>
        <begin position="667"/>
        <end position="798"/>
    </location>
</feature>
<dbReference type="InterPro" id="IPR026741">
    <property type="entry name" value="SNO"/>
</dbReference>
<comment type="similarity">
    <text evidence="1">Belongs to the SBNO family.</text>
</comment>
<dbReference type="PANTHER" id="PTHR12706:SF30">
    <property type="entry name" value="PROTEIN STRAWBERRY NOTCH-RELATED"/>
    <property type="match status" value="1"/>
</dbReference>
<name>S9QVC1_9RHOB</name>
<dbReference type="InterPro" id="IPR026937">
    <property type="entry name" value="SBNO_Helicase_C_dom"/>
</dbReference>
<accession>S9QVC1</accession>
<evidence type="ECO:0000259" key="2">
    <source>
        <dbReference type="Pfam" id="PF13871"/>
    </source>
</evidence>
<dbReference type="HOGENOM" id="CLU_266092_0_0_5"/>
<dbReference type="InterPro" id="IPR027417">
    <property type="entry name" value="P-loop_NTPase"/>
</dbReference>
<proteinExistence type="inferred from homology"/>
<dbReference type="Proteomes" id="UP000015347">
    <property type="component" value="Unassembled WGS sequence"/>
</dbReference>
<dbReference type="Pfam" id="PF13871">
    <property type="entry name" value="Helicase_C_4"/>
    <property type="match status" value="1"/>
</dbReference>
<dbReference type="OrthoDB" id="270332at2"/>
<dbReference type="PANTHER" id="PTHR12706">
    <property type="entry name" value="STRAWBERRY NOTCH-RELATED"/>
    <property type="match status" value="1"/>
</dbReference>
<evidence type="ECO:0000256" key="1">
    <source>
        <dbReference type="ARBA" id="ARBA00006992"/>
    </source>
</evidence>
<reference evidence="4" key="1">
    <citation type="journal article" date="2014" name="Stand. Genomic Sci.">
        <title>Genome sequence of the exopolysaccharide-producing Salipiger mucosus type strain (DSM 16094(T)), a moderately halophilic member of the Roseobacter clade.</title>
        <authorList>
            <person name="Riedel T."/>
            <person name="Spring S."/>
            <person name="Fiebig A."/>
            <person name="Petersen J."/>
            <person name="Kyrpides N.C."/>
            <person name="Goker M."/>
            <person name="Klenk H.P."/>
        </authorList>
    </citation>
    <scope>NUCLEOTIDE SEQUENCE [LARGE SCALE GENOMIC DNA]</scope>
    <source>
        <strain evidence="4">DSM 16094</strain>
    </source>
</reference>
<comment type="caution">
    <text evidence="3">The sequence shown here is derived from an EMBL/GenBank/DDBJ whole genome shotgun (WGS) entry which is preliminary data.</text>
</comment>
<evidence type="ECO:0000313" key="3">
    <source>
        <dbReference type="EMBL" id="EPX83512.1"/>
    </source>
</evidence>
<keyword evidence="4" id="KW-1185">Reference proteome</keyword>
<dbReference type="GO" id="GO:0006355">
    <property type="term" value="P:regulation of DNA-templated transcription"/>
    <property type="evidence" value="ECO:0007669"/>
    <property type="project" value="InterPro"/>
</dbReference>
<dbReference type="STRING" id="1123237.Salmuc_02120"/>
<dbReference type="EMBL" id="APVH01000015">
    <property type="protein sequence ID" value="EPX83512.1"/>
    <property type="molecule type" value="Genomic_DNA"/>
</dbReference>
<dbReference type="AlphaFoldDB" id="S9QVC1"/>
<dbReference type="SUPFAM" id="SSF52540">
    <property type="entry name" value="P-loop containing nucleoside triphosphate hydrolases"/>
    <property type="match status" value="2"/>
</dbReference>
<organism evidence="3 4">
    <name type="scientific">Salipiger mucosus DSM 16094</name>
    <dbReference type="NCBI Taxonomy" id="1123237"/>
    <lineage>
        <taxon>Bacteria</taxon>
        <taxon>Pseudomonadati</taxon>
        <taxon>Pseudomonadota</taxon>
        <taxon>Alphaproteobacteria</taxon>
        <taxon>Rhodobacterales</taxon>
        <taxon>Roseobacteraceae</taxon>
        <taxon>Salipiger</taxon>
    </lineage>
</organism>
<dbReference type="Gene3D" id="3.40.50.300">
    <property type="entry name" value="P-loop containing nucleotide triphosphate hydrolases"/>
    <property type="match status" value="2"/>
</dbReference>